<organism evidence="1 2">
    <name type="scientific">Algoriphagus locisalis</name>
    <dbReference type="NCBI Taxonomy" id="305507"/>
    <lineage>
        <taxon>Bacteria</taxon>
        <taxon>Pseudomonadati</taxon>
        <taxon>Bacteroidota</taxon>
        <taxon>Cytophagia</taxon>
        <taxon>Cytophagales</taxon>
        <taxon>Cyclobacteriaceae</taxon>
        <taxon>Algoriphagus</taxon>
    </lineage>
</organism>
<evidence type="ECO:0008006" key="3">
    <source>
        <dbReference type="Google" id="ProtNLM"/>
    </source>
</evidence>
<evidence type="ECO:0000313" key="1">
    <source>
        <dbReference type="EMBL" id="SFT76572.1"/>
    </source>
</evidence>
<reference evidence="2" key="1">
    <citation type="submission" date="2016-10" db="EMBL/GenBank/DDBJ databases">
        <authorList>
            <person name="Varghese N."/>
            <person name="Submissions S."/>
        </authorList>
    </citation>
    <scope>NUCLEOTIDE SEQUENCE [LARGE SCALE GENOMIC DNA]</scope>
    <source>
        <strain evidence="2">DSM 23445</strain>
    </source>
</reference>
<dbReference type="PROSITE" id="PS51257">
    <property type="entry name" value="PROKAR_LIPOPROTEIN"/>
    <property type="match status" value="1"/>
</dbReference>
<name>A0A1I7ANR0_9BACT</name>
<dbReference type="InterPro" id="IPR025316">
    <property type="entry name" value="DUF4221"/>
</dbReference>
<dbReference type="RefSeq" id="WP_091692610.1">
    <property type="nucleotide sequence ID" value="NZ_FPBF01000002.1"/>
</dbReference>
<dbReference type="AlphaFoldDB" id="A0A1I7ANR0"/>
<keyword evidence="2" id="KW-1185">Reference proteome</keyword>
<evidence type="ECO:0000313" key="2">
    <source>
        <dbReference type="Proteomes" id="UP000199673"/>
    </source>
</evidence>
<proteinExistence type="predicted"/>
<gene>
    <name evidence="1" type="ORF">SAMN04489724_2102</name>
</gene>
<protein>
    <recommendedName>
        <fullName evidence="3">TolB-like 6-blade propeller-like</fullName>
    </recommendedName>
</protein>
<dbReference type="OrthoDB" id="833511at2"/>
<dbReference type="Proteomes" id="UP000199673">
    <property type="component" value="Unassembled WGS sequence"/>
</dbReference>
<dbReference type="Pfam" id="PF13970">
    <property type="entry name" value="DUF4221"/>
    <property type="match status" value="1"/>
</dbReference>
<dbReference type="STRING" id="305507.SAMN04489724_2102"/>
<sequence>MKKLSPILILIILTSCGGKESQTKEAKNILRNFSLKVDTVQVDVGNELFVPGSFTLQDFNTDLSKAYHFYSQNEIHEIDINSLKLVGRHVFEEDGPDLIPQHVSHMQLLPNKEVFFSNYTQLSFHKLTGEKLTTQKLLPENIDGIPNDARYSLTNSIHISPDKSIIVSLPNNQGEPIEGLAVINMQEMIAKILPLPALELTSNFQIVWRLANGPAIATSGDHQKIQLLNDKFLIYSGSTSDIYSYQWKTDSLKMHTFPHRLVPLKKTGSYTTEVRTAEDLRAVSRTLQKEITYGQFYWDETRNSYFRFAFDNKQFNDMGGAVKAEVYLFSYDENLNLTGESKVSALRWMPTGNFMSGGKLYMNSVQGENPAYIRYTFNF</sequence>
<accession>A0A1I7ANR0</accession>
<dbReference type="EMBL" id="FPBF01000002">
    <property type="protein sequence ID" value="SFT76572.1"/>
    <property type="molecule type" value="Genomic_DNA"/>
</dbReference>